<feature type="region of interest" description="Disordered" evidence="1">
    <location>
        <begin position="307"/>
        <end position="500"/>
    </location>
</feature>
<feature type="transmembrane region" description="Helical" evidence="2">
    <location>
        <begin position="538"/>
        <end position="555"/>
    </location>
</feature>
<evidence type="ECO:0000313" key="4">
    <source>
        <dbReference type="Proteomes" id="UP001409585"/>
    </source>
</evidence>
<evidence type="ECO:0000256" key="2">
    <source>
        <dbReference type="SAM" id="Phobius"/>
    </source>
</evidence>
<protein>
    <submittedName>
        <fullName evidence="3">Uncharacterized protein</fullName>
    </submittedName>
</protein>
<keyword evidence="2" id="KW-0472">Membrane</keyword>
<keyword evidence="2" id="KW-1133">Transmembrane helix</keyword>
<organism evidence="3 4">
    <name type="scientific">Halioxenophilus aromaticivorans</name>
    <dbReference type="NCBI Taxonomy" id="1306992"/>
    <lineage>
        <taxon>Bacteria</taxon>
        <taxon>Pseudomonadati</taxon>
        <taxon>Pseudomonadota</taxon>
        <taxon>Gammaproteobacteria</taxon>
        <taxon>Alteromonadales</taxon>
        <taxon>Alteromonadaceae</taxon>
        <taxon>Halioxenophilus</taxon>
    </lineage>
</organism>
<dbReference type="EMBL" id="BAABLX010000077">
    <property type="protein sequence ID" value="GAA4959049.1"/>
    <property type="molecule type" value="Genomic_DNA"/>
</dbReference>
<keyword evidence="2" id="KW-0812">Transmembrane</keyword>
<reference evidence="4" key="1">
    <citation type="journal article" date="2019" name="Int. J. Syst. Evol. Microbiol.">
        <title>The Global Catalogue of Microorganisms (GCM) 10K type strain sequencing project: providing services to taxonomists for standard genome sequencing and annotation.</title>
        <authorList>
            <consortium name="The Broad Institute Genomics Platform"/>
            <consortium name="The Broad Institute Genome Sequencing Center for Infectious Disease"/>
            <person name="Wu L."/>
            <person name="Ma J."/>
        </authorList>
    </citation>
    <scope>NUCLEOTIDE SEQUENCE [LARGE SCALE GENOMIC DNA]</scope>
    <source>
        <strain evidence="4">JCM 19134</strain>
    </source>
</reference>
<feature type="region of interest" description="Disordered" evidence="1">
    <location>
        <begin position="514"/>
        <end position="539"/>
    </location>
</feature>
<sequence>MTVGGLLCSSHASIAEPDATASSLNRFLAYEQQLSVPQLGFAPLPSPFAVGIALVPTGAAFGSIHYQDQVALLEAVQANLDGANFISRTEILPMHSVQKCQHFVCFAQLAKQFNVHAIALVSYDQIIFPSQRTSDGQTKTQQTAYLMRLDQQITIAGAANEVHTSINASLFNASSQQLLLSASGAQVGKPKLDVPPGENAEPLNFTQAKSTLLQDLADGLARSEDHLQPEPSVPLLEPPPVITEDFDATPAPGYAGLQPLSSVSAAIPTSTSAISEDASDSPVLVSSEAAGGSQAGLTEVVPAPLISSQHSDSTAPVKPLETKTTPGIPAQVDIGISKADGSKNGTPAPLRVGDSNTPASRATSLPSQTASAQTTFKPVATKAAIPSQATAGKVGPPETDQRQYTGSAKVDAPSLSNPRSRDSGLSHSSSTNPSSTRPSSTNPGTSPSTHTYSSRPDHIGAIEPPPVVGSAKHSPSLAPSATVSPLATAHAESTAPLLQDLPAETVETANNGAEASMATSSDSVLETKQLPSKESKRGAGSTSLMWLAGLLLFSMRRQRRTNIRRL</sequence>
<gene>
    <name evidence="3" type="ORF">GCM10025791_44930</name>
</gene>
<dbReference type="AlphaFoldDB" id="A0AAV3U923"/>
<feature type="compositionally biased region" description="Polar residues" evidence="1">
    <location>
        <begin position="514"/>
        <end position="530"/>
    </location>
</feature>
<feature type="compositionally biased region" description="Polar residues" evidence="1">
    <location>
        <begin position="354"/>
        <end position="376"/>
    </location>
</feature>
<comment type="caution">
    <text evidence="3">The sequence shown here is derived from an EMBL/GenBank/DDBJ whole genome shotgun (WGS) entry which is preliminary data.</text>
</comment>
<feature type="region of interest" description="Disordered" evidence="1">
    <location>
        <begin position="225"/>
        <end position="254"/>
    </location>
</feature>
<dbReference type="Proteomes" id="UP001409585">
    <property type="component" value="Unassembled WGS sequence"/>
</dbReference>
<feature type="compositionally biased region" description="Low complexity" evidence="1">
    <location>
        <begin position="425"/>
        <end position="451"/>
    </location>
</feature>
<keyword evidence="4" id="KW-1185">Reference proteome</keyword>
<evidence type="ECO:0000256" key="1">
    <source>
        <dbReference type="SAM" id="MobiDB-lite"/>
    </source>
</evidence>
<proteinExistence type="predicted"/>
<accession>A0AAV3U923</accession>
<name>A0AAV3U923_9ALTE</name>
<evidence type="ECO:0000313" key="3">
    <source>
        <dbReference type="EMBL" id="GAA4959049.1"/>
    </source>
</evidence>